<dbReference type="PROSITE" id="PS50109">
    <property type="entry name" value="HIS_KIN"/>
    <property type="match status" value="1"/>
</dbReference>
<keyword evidence="10" id="KW-0418">Kinase</keyword>
<protein>
    <recommendedName>
        <fullName evidence="3">histidine kinase</fullName>
        <ecNumber evidence="3">2.7.13.3</ecNumber>
    </recommendedName>
</protein>
<dbReference type="RefSeq" id="WP_203020593.1">
    <property type="nucleotide sequence ID" value="NZ_CP032406.1"/>
</dbReference>
<dbReference type="InterPro" id="IPR036890">
    <property type="entry name" value="HATPase_C_sf"/>
</dbReference>
<dbReference type="Proteomes" id="UP000596351">
    <property type="component" value="Plasmid p1"/>
</dbReference>
<dbReference type="CDD" id="cd00075">
    <property type="entry name" value="HATPase"/>
    <property type="match status" value="1"/>
</dbReference>
<dbReference type="PROSITE" id="PS50885">
    <property type="entry name" value="HAMP"/>
    <property type="match status" value="1"/>
</dbReference>
<evidence type="ECO:0000256" key="13">
    <source>
        <dbReference type="ARBA" id="ARBA00023012"/>
    </source>
</evidence>
<keyword evidence="7" id="KW-0808">Transferase</keyword>
<dbReference type="InterPro" id="IPR050980">
    <property type="entry name" value="2C_sensor_his_kinase"/>
</dbReference>
<dbReference type="SMART" id="SM00388">
    <property type="entry name" value="HisKA"/>
    <property type="match status" value="1"/>
</dbReference>
<evidence type="ECO:0000256" key="14">
    <source>
        <dbReference type="ARBA" id="ARBA00023136"/>
    </source>
</evidence>
<dbReference type="InterPro" id="IPR003661">
    <property type="entry name" value="HisK_dim/P_dom"/>
</dbReference>
<keyword evidence="18" id="KW-0614">Plasmid</keyword>
<comment type="catalytic activity">
    <reaction evidence="1">
        <text>ATP + protein L-histidine = ADP + protein N-phospho-L-histidine.</text>
        <dbReference type="EC" id="2.7.13.3"/>
    </reaction>
</comment>
<dbReference type="PANTHER" id="PTHR44936">
    <property type="entry name" value="SENSOR PROTEIN CREC"/>
    <property type="match status" value="1"/>
</dbReference>
<evidence type="ECO:0000256" key="1">
    <source>
        <dbReference type="ARBA" id="ARBA00000085"/>
    </source>
</evidence>
<proteinExistence type="predicted"/>
<sequence>MKLPFLVTPKTIFAQIVVIVVLALLIVVTAGPIVERWLRDDYETPDIEQLADRLHAFAIVLKSATPDERETIIAATQRSGWDATIEPLSLGAQFAFSSSKEHLSDRIIEWLFPPDDWIVPLDGWRTFLGDRRIVATQIDDASMLVSTVATNDILFISDFIGQGTYYVVAILTLVFLFCSFAIWSIMLPLRRISHAAINADLNNEAPIFEERGSREIIVVARALNSMRNRISVMIESRTRMLRGISHDLRTPLTRLRMRAERLSDGSSRDAMLSDIDRLNRLLTESLDYLRDNHRREATERTDLASLVKTVCTEFADIGSNVEYRGPNRLIVHCPPLAMARAITNLCDNATKFGQSVLVELRQSSNGVTIDISDDGPGVSATDKQRILEPFFKADAARTGPNNGFGLGLSIVAEIVQAYGGRLDLLDCLPQGLRVRLELPFK</sequence>
<dbReference type="EMBL" id="CP032406">
    <property type="protein sequence ID" value="QRF54195.1"/>
    <property type="molecule type" value="Genomic_DNA"/>
</dbReference>
<geneLocation type="plasmid" evidence="18 19">
    <name>p1</name>
</geneLocation>
<dbReference type="CDD" id="cd00082">
    <property type="entry name" value="HisKA"/>
    <property type="match status" value="1"/>
</dbReference>
<dbReference type="InterPro" id="IPR003594">
    <property type="entry name" value="HATPase_dom"/>
</dbReference>
<feature type="transmembrane region" description="Helical" evidence="15">
    <location>
        <begin position="12"/>
        <end position="34"/>
    </location>
</feature>
<feature type="transmembrane region" description="Helical" evidence="15">
    <location>
        <begin position="165"/>
        <end position="186"/>
    </location>
</feature>
<dbReference type="InterPro" id="IPR036097">
    <property type="entry name" value="HisK_dim/P_sf"/>
</dbReference>
<evidence type="ECO:0000259" key="16">
    <source>
        <dbReference type="PROSITE" id="PS50109"/>
    </source>
</evidence>
<keyword evidence="8 15" id="KW-0812">Transmembrane</keyword>
<evidence type="ECO:0000313" key="18">
    <source>
        <dbReference type="EMBL" id="QRF54195.1"/>
    </source>
</evidence>
<feature type="domain" description="Histidine kinase" evidence="16">
    <location>
        <begin position="243"/>
        <end position="441"/>
    </location>
</feature>
<name>A0ABX7F0U2_9HYPH</name>
<reference evidence="18 19" key="1">
    <citation type="submission" date="2018-09" db="EMBL/GenBank/DDBJ databases">
        <title>Rhizobium sp. MAE2-X.</title>
        <authorList>
            <person name="Lee Y."/>
            <person name="Jeon C.O."/>
        </authorList>
    </citation>
    <scope>NUCLEOTIDE SEQUENCE [LARGE SCALE GENOMIC DNA]</scope>
    <source>
        <strain evidence="18 19">MAE2-X</strain>
        <plasmid evidence="18 19">p1</plasmid>
    </source>
</reference>
<evidence type="ECO:0000256" key="7">
    <source>
        <dbReference type="ARBA" id="ARBA00022679"/>
    </source>
</evidence>
<keyword evidence="9" id="KW-0547">Nucleotide-binding</keyword>
<dbReference type="InterPro" id="IPR005467">
    <property type="entry name" value="His_kinase_dom"/>
</dbReference>
<feature type="domain" description="HAMP" evidence="17">
    <location>
        <begin position="183"/>
        <end position="235"/>
    </location>
</feature>
<evidence type="ECO:0000256" key="11">
    <source>
        <dbReference type="ARBA" id="ARBA00022840"/>
    </source>
</evidence>
<keyword evidence="4" id="KW-1003">Cell membrane</keyword>
<dbReference type="PRINTS" id="PR00344">
    <property type="entry name" value="BCTRLSENSOR"/>
</dbReference>
<dbReference type="Gene3D" id="1.10.287.130">
    <property type="match status" value="1"/>
</dbReference>
<gene>
    <name evidence="18" type="ORF">D4A92_21895</name>
</gene>
<dbReference type="EC" id="2.7.13.3" evidence="3"/>
<dbReference type="PANTHER" id="PTHR44936:SF5">
    <property type="entry name" value="SENSOR HISTIDINE KINASE ENVZ"/>
    <property type="match status" value="1"/>
</dbReference>
<dbReference type="SUPFAM" id="SSF47384">
    <property type="entry name" value="Homodimeric domain of signal transducing histidine kinase"/>
    <property type="match status" value="1"/>
</dbReference>
<evidence type="ECO:0000259" key="17">
    <source>
        <dbReference type="PROSITE" id="PS50885"/>
    </source>
</evidence>
<keyword evidence="6" id="KW-0597">Phosphoprotein</keyword>
<organism evidence="18 19">
    <name type="scientific">Rhizobium rosettiformans</name>
    <dbReference type="NCBI Taxonomy" id="1368430"/>
    <lineage>
        <taxon>Bacteria</taxon>
        <taxon>Pseudomonadati</taxon>
        <taxon>Pseudomonadota</taxon>
        <taxon>Alphaproteobacteria</taxon>
        <taxon>Hyphomicrobiales</taxon>
        <taxon>Rhizobiaceae</taxon>
        <taxon>Rhizobium/Agrobacterium group</taxon>
        <taxon>Rhizobium</taxon>
    </lineage>
</organism>
<evidence type="ECO:0000256" key="3">
    <source>
        <dbReference type="ARBA" id="ARBA00012438"/>
    </source>
</evidence>
<evidence type="ECO:0000256" key="2">
    <source>
        <dbReference type="ARBA" id="ARBA00004429"/>
    </source>
</evidence>
<dbReference type="Pfam" id="PF02518">
    <property type="entry name" value="HATPase_c"/>
    <property type="match status" value="1"/>
</dbReference>
<dbReference type="InterPro" id="IPR003660">
    <property type="entry name" value="HAMP_dom"/>
</dbReference>
<dbReference type="InterPro" id="IPR004358">
    <property type="entry name" value="Sig_transdc_His_kin-like_C"/>
</dbReference>
<dbReference type="SMART" id="SM00387">
    <property type="entry name" value="HATPase_c"/>
    <property type="match status" value="1"/>
</dbReference>
<keyword evidence="5" id="KW-0997">Cell inner membrane</keyword>
<keyword evidence="12 15" id="KW-1133">Transmembrane helix</keyword>
<keyword evidence="19" id="KW-1185">Reference proteome</keyword>
<keyword evidence="11" id="KW-0067">ATP-binding</keyword>
<dbReference type="Gene3D" id="3.30.565.10">
    <property type="entry name" value="Histidine kinase-like ATPase, C-terminal domain"/>
    <property type="match status" value="1"/>
</dbReference>
<evidence type="ECO:0000256" key="5">
    <source>
        <dbReference type="ARBA" id="ARBA00022519"/>
    </source>
</evidence>
<evidence type="ECO:0000256" key="8">
    <source>
        <dbReference type="ARBA" id="ARBA00022692"/>
    </source>
</evidence>
<comment type="subcellular location">
    <subcellularLocation>
        <location evidence="2">Cell inner membrane</location>
        <topology evidence="2">Multi-pass membrane protein</topology>
    </subcellularLocation>
</comment>
<evidence type="ECO:0000256" key="10">
    <source>
        <dbReference type="ARBA" id="ARBA00022777"/>
    </source>
</evidence>
<accession>A0ABX7F0U2</accession>
<dbReference type="Pfam" id="PF00512">
    <property type="entry name" value="HisKA"/>
    <property type="match status" value="1"/>
</dbReference>
<evidence type="ECO:0000256" key="4">
    <source>
        <dbReference type="ARBA" id="ARBA00022475"/>
    </source>
</evidence>
<evidence type="ECO:0000256" key="9">
    <source>
        <dbReference type="ARBA" id="ARBA00022741"/>
    </source>
</evidence>
<evidence type="ECO:0000313" key="19">
    <source>
        <dbReference type="Proteomes" id="UP000596351"/>
    </source>
</evidence>
<evidence type="ECO:0000256" key="6">
    <source>
        <dbReference type="ARBA" id="ARBA00022553"/>
    </source>
</evidence>
<keyword evidence="14 15" id="KW-0472">Membrane</keyword>
<keyword evidence="13" id="KW-0902">Two-component regulatory system</keyword>
<dbReference type="SUPFAM" id="SSF55874">
    <property type="entry name" value="ATPase domain of HSP90 chaperone/DNA topoisomerase II/histidine kinase"/>
    <property type="match status" value="1"/>
</dbReference>
<evidence type="ECO:0000256" key="12">
    <source>
        <dbReference type="ARBA" id="ARBA00022989"/>
    </source>
</evidence>
<evidence type="ECO:0000256" key="15">
    <source>
        <dbReference type="SAM" id="Phobius"/>
    </source>
</evidence>